<gene>
    <name evidence="2" type="ORF">PEBR_11618</name>
</gene>
<reference evidence="3" key="1">
    <citation type="submission" date="2015-09" db="EMBL/GenBank/DDBJ databases">
        <authorList>
            <person name="Fill T.P."/>
            <person name="Baretta J.F."/>
            <person name="de Almeida L.G."/>
            <person name="Rocha M."/>
            <person name="de Souza D.H."/>
            <person name="Malavazi I."/>
            <person name="Cerdeira L.T."/>
            <person name="Hong H."/>
            <person name="Samborskyy M."/>
            <person name="de Vasconcelos A.T."/>
            <person name="Leadlay P."/>
            <person name="Rodrigues-Filho E."/>
        </authorList>
    </citation>
    <scope>NUCLEOTIDE SEQUENCE [LARGE SCALE GENOMIC DNA]</scope>
    <source>
        <strain evidence="3">LaBioMMi 136</strain>
    </source>
</reference>
<comment type="caution">
    <text evidence="2">The sequence shown here is derived from an EMBL/GenBank/DDBJ whole genome shotgun (WGS) entry which is preliminary data.</text>
</comment>
<feature type="region of interest" description="Disordered" evidence="1">
    <location>
        <begin position="184"/>
        <end position="208"/>
    </location>
</feature>
<accession>A0A1S9RTJ8</accession>
<dbReference type="Proteomes" id="UP000190744">
    <property type="component" value="Unassembled WGS sequence"/>
</dbReference>
<dbReference type="AlphaFoldDB" id="A0A1S9RTJ8"/>
<protein>
    <submittedName>
        <fullName evidence="2">Uncharacterized protein</fullName>
    </submittedName>
</protein>
<feature type="compositionally biased region" description="Polar residues" evidence="1">
    <location>
        <begin position="314"/>
        <end position="323"/>
    </location>
</feature>
<proteinExistence type="predicted"/>
<evidence type="ECO:0000256" key="1">
    <source>
        <dbReference type="SAM" id="MobiDB-lite"/>
    </source>
</evidence>
<dbReference type="EMBL" id="LJBN01000117">
    <property type="protein sequence ID" value="OOQ88825.1"/>
    <property type="molecule type" value="Genomic_DNA"/>
</dbReference>
<feature type="region of interest" description="Disordered" evidence="1">
    <location>
        <begin position="82"/>
        <end position="106"/>
    </location>
</feature>
<name>A0A1S9RTJ8_PENBI</name>
<organism evidence="2 3">
    <name type="scientific">Penicillium brasilianum</name>
    <dbReference type="NCBI Taxonomy" id="104259"/>
    <lineage>
        <taxon>Eukaryota</taxon>
        <taxon>Fungi</taxon>
        <taxon>Dikarya</taxon>
        <taxon>Ascomycota</taxon>
        <taxon>Pezizomycotina</taxon>
        <taxon>Eurotiomycetes</taxon>
        <taxon>Eurotiomycetidae</taxon>
        <taxon>Eurotiales</taxon>
        <taxon>Aspergillaceae</taxon>
        <taxon>Penicillium</taxon>
    </lineage>
</organism>
<sequence length="669" mass="74630">MCYNSPFLRSGSRTPTFSTWPQKYSVRNVDCHLPIVNTLLLPAPDDPAITKSLPLANPPRACDTFIPPTILTARTPCWGPGLALPSASSEPEKERNPPSNPTPLDFPVYNLPDVSPHDADSTLPELFGLLAAIKRPQDINIDRFKALNVHVESDVDVRRMFPADQAQSLPPLPWEDESEIQPVAAGQNQDQDKDQSRPLMSNGLPYPTKDRFETLKNELLLDNEDTFREVARLPPREGRARVRVTQTRKFWAGLEHMAQYWDTSLDNYFERPASPTPPASVDGDKMDTDDASGDLGEPGPAEPTMDVDQEESADNTPILSNGNLDEGSEKISQPMVKRYTGRRVGAGSEMPDEMRDETIRGFVEMIAWPFGCQVTIPTLPPRLTVQSLLFPVRQSFHAARSPRDRTIARSGILEGPVLIAQCRPETGFRSAHDAPGAGLGEVCDLFREVGGMLLAAQERAREGAIELRPGEGKWWTTAPRFGGAPNDGILDDLVKGAHGLPLPDSMLEEGGVKPSSPAEELEGSRKRHKFEHPFVTSLARRPSAMRKLSSGEKWKILQPGPSLWDKRMRYMQIGKAKESSFDDIYMISSINHHISILHLRVHKRYLDVLTNASSPIIPDPNDDQPWHVLTLQRTRWYDLFDGPDRVEALKGVWALFHYQLRPTSAVNTQ</sequence>
<evidence type="ECO:0000313" key="3">
    <source>
        <dbReference type="Proteomes" id="UP000190744"/>
    </source>
</evidence>
<feature type="region of interest" description="Disordered" evidence="1">
    <location>
        <begin position="506"/>
        <end position="526"/>
    </location>
</feature>
<evidence type="ECO:0000313" key="2">
    <source>
        <dbReference type="EMBL" id="OOQ88825.1"/>
    </source>
</evidence>
<feature type="region of interest" description="Disordered" evidence="1">
    <location>
        <begin position="269"/>
        <end position="351"/>
    </location>
</feature>